<dbReference type="AlphaFoldDB" id="A0A9X6NQ85"/>
<comment type="catalytic activity">
    <reaction evidence="14">
        <text>N(6)-glutaryl-L-lysyl-[protein] + NAD(+) + H2O = 2''-O-glutaryl-ADP-D-ribose + nicotinamide + L-lysyl-[protein]</text>
        <dbReference type="Rhea" id="RHEA:47664"/>
        <dbReference type="Rhea" id="RHEA-COMP:9752"/>
        <dbReference type="Rhea" id="RHEA-COMP:11875"/>
        <dbReference type="ChEBI" id="CHEBI:15377"/>
        <dbReference type="ChEBI" id="CHEBI:17154"/>
        <dbReference type="ChEBI" id="CHEBI:29969"/>
        <dbReference type="ChEBI" id="CHEBI:57540"/>
        <dbReference type="ChEBI" id="CHEBI:87828"/>
        <dbReference type="ChEBI" id="CHEBI:87829"/>
    </reaction>
    <physiologicalReaction direction="left-to-right" evidence="14">
        <dbReference type="Rhea" id="RHEA:47665"/>
    </physiologicalReaction>
</comment>
<evidence type="ECO:0000256" key="15">
    <source>
        <dbReference type="PROSITE-ProRule" id="PRU00236"/>
    </source>
</evidence>
<feature type="active site" description="Proton acceptor" evidence="15">
    <location>
        <position position="193"/>
    </location>
</feature>
<comment type="catalytic activity">
    <reaction evidence="13">
        <text>N(6)-propanoyl-L-lysyl-[protein] + NAD(+) + H2O = 3''-O-propanoyl-ADP-D-ribose + nicotinamide + L-lysyl-[protein]</text>
        <dbReference type="Rhea" id="RHEA:23500"/>
        <dbReference type="Rhea" id="RHEA-COMP:9752"/>
        <dbReference type="Rhea" id="RHEA-COMP:13758"/>
        <dbReference type="ChEBI" id="CHEBI:15377"/>
        <dbReference type="ChEBI" id="CHEBI:17154"/>
        <dbReference type="ChEBI" id="CHEBI:29969"/>
        <dbReference type="ChEBI" id="CHEBI:57540"/>
        <dbReference type="ChEBI" id="CHEBI:138019"/>
        <dbReference type="ChEBI" id="CHEBI:145015"/>
    </reaction>
    <physiologicalReaction direction="left-to-right" evidence="13">
        <dbReference type="Rhea" id="RHEA:23501"/>
    </physiologicalReaction>
</comment>
<evidence type="ECO:0000256" key="10">
    <source>
        <dbReference type="ARBA" id="ARBA00043038"/>
    </source>
</evidence>
<comment type="similarity">
    <text evidence="8">Belongs to the sirtuin family. Class IV subfamily.</text>
</comment>
<evidence type="ECO:0000256" key="5">
    <source>
        <dbReference type="ARBA" id="ARBA00022723"/>
    </source>
</evidence>
<feature type="binding site" evidence="15">
    <location>
        <position position="201"/>
    </location>
    <ligand>
        <name>Zn(2+)</name>
        <dbReference type="ChEBI" id="CHEBI:29105"/>
    </ligand>
</feature>
<dbReference type="EC" id="2.3.1.286" evidence="2"/>
<evidence type="ECO:0000256" key="2">
    <source>
        <dbReference type="ARBA" id="ARBA00012928"/>
    </source>
</evidence>
<dbReference type="GO" id="GO:0005634">
    <property type="term" value="C:nucleus"/>
    <property type="evidence" value="ECO:0007669"/>
    <property type="project" value="TreeGrafter"/>
</dbReference>
<evidence type="ECO:0000256" key="12">
    <source>
        <dbReference type="ARBA" id="ARBA00051105"/>
    </source>
</evidence>
<dbReference type="GO" id="GO:0046872">
    <property type="term" value="F:metal ion binding"/>
    <property type="evidence" value="ECO:0007669"/>
    <property type="project" value="UniProtKB-KW"/>
</dbReference>
<feature type="binding site" evidence="15">
    <location>
        <position position="204"/>
    </location>
    <ligand>
        <name>Zn(2+)</name>
        <dbReference type="ChEBI" id="CHEBI:29105"/>
    </ligand>
</feature>
<sequence length="404" mass="46315">MAQPQPISDRERRKAEQVSAILEREEKRQIRLQACQIAAKTPESRTAEDLQFIQQHRRLVEKAERQNREVVLDEQRKLEIFDSDAEIEEKCRILANALRSAKHTIVYTGAGISTAADIPDYRGPNGLWTRSEKGESCVDPLKPFDLTKAKPTFTHMALLKLHEAGLLKYIVSQNCDGLHVRSGFPRSSLSEVHGNMYLEMCGNCEPEREYFRSFDVTTKTRWRRHRTGRKCHRCGVDLEDTIVLFGEKSRTAVPMNWEMAQDHSKLADVVLCLGSSLKVLKDYPCLWHRRQKLYIVNLQWTPKDESCHLKLHARCDDVMQRVMALLNLIPDTFLLEKDTLTKIVVPLRRRELTNSSDQTPSSAEVAHQPGWLGQGVKGLIKRSKEESSPSGRKRKKRKSEAALP</sequence>
<evidence type="ECO:0000313" key="19">
    <source>
        <dbReference type="Proteomes" id="UP000192578"/>
    </source>
</evidence>
<gene>
    <name evidence="18" type="ORF">BV898_18461</name>
</gene>
<proteinExistence type="inferred from homology"/>
<keyword evidence="7" id="KW-0520">NAD</keyword>
<evidence type="ECO:0000256" key="14">
    <source>
        <dbReference type="ARBA" id="ARBA00052763"/>
    </source>
</evidence>
<evidence type="ECO:0000313" key="18">
    <source>
        <dbReference type="EMBL" id="OWA54039.1"/>
    </source>
</evidence>
<keyword evidence="4" id="KW-0808">Transferase</keyword>
<dbReference type="InterPro" id="IPR003000">
    <property type="entry name" value="Sirtuin"/>
</dbReference>
<name>A0A9X6NQ85_HYPEX</name>
<organism evidence="18 19">
    <name type="scientific">Hypsibius exemplaris</name>
    <name type="common">Freshwater tardigrade</name>
    <dbReference type="NCBI Taxonomy" id="2072580"/>
    <lineage>
        <taxon>Eukaryota</taxon>
        <taxon>Metazoa</taxon>
        <taxon>Ecdysozoa</taxon>
        <taxon>Tardigrada</taxon>
        <taxon>Eutardigrada</taxon>
        <taxon>Parachela</taxon>
        <taxon>Hypsibioidea</taxon>
        <taxon>Hypsibiidae</taxon>
        <taxon>Hypsibius</taxon>
    </lineage>
</organism>
<dbReference type="PANTHER" id="PTHR11085:SF1">
    <property type="entry name" value="NAD-DEPENDENT PROTEIN DEACETYLASE SIRTUIN-7"/>
    <property type="match status" value="1"/>
</dbReference>
<evidence type="ECO:0000256" key="16">
    <source>
        <dbReference type="SAM" id="MobiDB-lite"/>
    </source>
</evidence>
<dbReference type="GO" id="GO:0070403">
    <property type="term" value="F:NAD+ binding"/>
    <property type="evidence" value="ECO:0007669"/>
    <property type="project" value="InterPro"/>
</dbReference>
<comment type="catalytic activity">
    <reaction evidence="12">
        <text>N(6)-succinyl-L-lysyl-[protein] + NAD(+) + H2O = 2''-O-succinyl-ADP-D-ribose + nicotinamide + L-lysyl-[protein]</text>
        <dbReference type="Rhea" id="RHEA:47668"/>
        <dbReference type="Rhea" id="RHEA-COMP:9752"/>
        <dbReference type="Rhea" id="RHEA-COMP:11877"/>
        <dbReference type="ChEBI" id="CHEBI:15377"/>
        <dbReference type="ChEBI" id="CHEBI:17154"/>
        <dbReference type="ChEBI" id="CHEBI:29969"/>
        <dbReference type="ChEBI" id="CHEBI:57540"/>
        <dbReference type="ChEBI" id="CHEBI:87830"/>
        <dbReference type="ChEBI" id="CHEBI:87832"/>
    </reaction>
    <physiologicalReaction direction="left-to-right" evidence="12">
        <dbReference type="Rhea" id="RHEA:47669"/>
    </physiologicalReaction>
</comment>
<dbReference type="PROSITE" id="PS50305">
    <property type="entry name" value="SIRTUIN"/>
    <property type="match status" value="1"/>
</dbReference>
<keyword evidence="6 15" id="KW-0862">Zinc</keyword>
<evidence type="ECO:0000256" key="9">
    <source>
        <dbReference type="ARBA" id="ARBA00041832"/>
    </source>
</evidence>
<evidence type="ECO:0000256" key="8">
    <source>
        <dbReference type="ARBA" id="ARBA00038170"/>
    </source>
</evidence>
<evidence type="ECO:0000256" key="6">
    <source>
        <dbReference type="ARBA" id="ARBA00022833"/>
    </source>
</evidence>
<dbReference type="GO" id="GO:0000785">
    <property type="term" value="C:chromatin"/>
    <property type="evidence" value="ECO:0007669"/>
    <property type="project" value="TreeGrafter"/>
</dbReference>
<dbReference type="InterPro" id="IPR026590">
    <property type="entry name" value="Ssirtuin_cat_dom"/>
</dbReference>
<keyword evidence="19" id="KW-1185">Reference proteome</keyword>
<comment type="caution">
    <text evidence="18">The sequence shown here is derived from an EMBL/GenBank/DDBJ whole genome shotgun (WGS) entry which is preliminary data.</text>
</comment>
<protein>
    <recommendedName>
        <fullName evidence="2">protein acetyllysine N-acetyltransferase</fullName>
        <ecNumber evidence="2">2.3.1.286</ecNumber>
    </recommendedName>
    <alternativeName>
        <fullName evidence="10">Regulatory protein SIR2 homolog 7</fullName>
    </alternativeName>
    <alternativeName>
        <fullName evidence="9">SIR2-like protein 7</fullName>
    </alternativeName>
</protein>
<dbReference type="Proteomes" id="UP000192578">
    <property type="component" value="Unassembled WGS sequence"/>
</dbReference>
<evidence type="ECO:0000259" key="17">
    <source>
        <dbReference type="PROSITE" id="PS50305"/>
    </source>
</evidence>
<dbReference type="FunFam" id="2.20.28.200:FF:000002">
    <property type="entry name" value="NAD-dependent deacetylase sirtuin-7"/>
    <property type="match status" value="1"/>
</dbReference>
<keyword evidence="3" id="KW-0597">Phosphoprotein</keyword>
<dbReference type="FunFam" id="3.40.50.1220:FF:000038">
    <property type="entry name" value="NAD-dependent protein deacetylase sirtuin-6 isoform X2"/>
    <property type="match status" value="1"/>
</dbReference>
<keyword evidence="5 15" id="KW-0479">Metal-binding</keyword>
<evidence type="ECO:0000256" key="13">
    <source>
        <dbReference type="ARBA" id="ARBA00051399"/>
    </source>
</evidence>
<dbReference type="GO" id="GO:0097372">
    <property type="term" value="F:histone H3K18 deacetylase activity, NAD-dependent"/>
    <property type="evidence" value="ECO:0007669"/>
    <property type="project" value="TreeGrafter"/>
</dbReference>
<feature type="binding site" evidence="15">
    <location>
        <position position="234"/>
    </location>
    <ligand>
        <name>Zn(2+)</name>
        <dbReference type="ChEBI" id="CHEBI:29105"/>
    </ligand>
</feature>
<dbReference type="PANTHER" id="PTHR11085">
    <property type="entry name" value="NAD-DEPENDENT PROTEIN DEACYLASE SIRTUIN-5, MITOCHONDRIAL-RELATED"/>
    <property type="match status" value="1"/>
</dbReference>
<evidence type="ECO:0000256" key="7">
    <source>
        <dbReference type="ARBA" id="ARBA00023027"/>
    </source>
</evidence>
<dbReference type="Pfam" id="PF02146">
    <property type="entry name" value="SIR2"/>
    <property type="match status" value="1"/>
</dbReference>
<evidence type="ECO:0000256" key="1">
    <source>
        <dbReference type="ARBA" id="ARBA00001947"/>
    </source>
</evidence>
<comment type="catalytic activity">
    <reaction evidence="11">
        <text>N(6)-decanoyl-L-lysyl-[protein] + NAD(+) + H2O = 2''-O-decanoyl-ADP-D-ribose + nicotinamide + L-lysyl-[protein]</text>
        <dbReference type="Rhea" id="RHEA:70631"/>
        <dbReference type="Rhea" id="RHEA-COMP:9752"/>
        <dbReference type="Rhea" id="RHEA-COMP:17932"/>
        <dbReference type="ChEBI" id="CHEBI:15377"/>
        <dbReference type="ChEBI" id="CHEBI:17154"/>
        <dbReference type="ChEBI" id="CHEBI:29969"/>
        <dbReference type="ChEBI" id="CHEBI:57540"/>
        <dbReference type="ChEBI" id="CHEBI:143222"/>
        <dbReference type="ChEBI" id="CHEBI:189688"/>
    </reaction>
    <physiologicalReaction direction="left-to-right" evidence="11">
        <dbReference type="Rhea" id="RHEA:70632"/>
    </physiologicalReaction>
</comment>
<accession>A0A9X6NQ85</accession>
<evidence type="ECO:0000256" key="11">
    <source>
        <dbReference type="ARBA" id="ARBA00050237"/>
    </source>
</evidence>
<dbReference type="InterPro" id="IPR029035">
    <property type="entry name" value="DHS-like_NAD/FAD-binding_dom"/>
</dbReference>
<evidence type="ECO:0000256" key="3">
    <source>
        <dbReference type="ARBA" id="ARBA00022553"/>
    </source>
</evidence>
<dbReference type="Gene3D" id="2.20.28.200">
    <property type="match status" value="1"/>
</dbReference>
<feature type="domain" description="Deacetylase sirtuin-type" evidence="17">
    <location>
        <begin position="84"/>
        <end position="329"/>
    </location>
</feature>
<reference evidence="19" key="1">
    <citation type="submission" date="2017-01" db="EMBL/GenBank/DDBJ databases">
        <title>Comparative genomics of anhydrobiosis in the tardigrade Hypsibius dujardini.</title>
        <authorList>
            <person name="Yoshida Y."/>
            <person name="Koutsovoulos G."/>
            <person name="Laetsch D."/>
            <person name="Stevens L."/>
            <person name="Kumar S."/>
            <person name="Horikawa D."/>
            <person name="Ishino K."/>
            <person name="Komine S."/>
            <person name="Tomita M."/>
            <person name="Blaxter M."/>
            <person name="Arakawa K."/>
        </authorList>
    </citation>
    <scope>NUCLEOTIDE SEQUENCE [LARGE SCALE GENOMIC DNA]</scope>
    <source>
        <strain evidence="19">Z151</strain>
    </source>
</reference>
<dbReference type="Gene3D" id="3.40.50.1220">
    <property type="entry name" value="TPP-binding domain"/>
    <property type="match status" value="1"/>
</dbReference>
<dbReference type="GO" id="GO:0140861">
    <property type="term" value="P:DNA repair-dependent chromatin remodeling"/>
    <property type="evidence" value="ECO:0007669"/>
    <property type="project" value="UniProtKB-ARBA"/>
</dbReference>
<feature type="binding site" evidence="15">
    <location>
        <position position="231"/>
    </location>
    <ligand>
        <name>Zn(2+)</name>
        <dbReference type="ChEBI" id="CHEBI:29105"/>
    </ligand>
</feature>
<comment type="cofactor">
    <cofactor evidence="1">
        <name>Zn(2+)</name>
        <dbReference type="ChEBI" id="CHEBI:29105"/>
    </cofactor>
</comment>
<dbReference type="SUPFAM" id="SSF52467">
    <property type="entry name" value="DHS-like NAD/FAD-binding domain"/>
    <property type="match status" value="1"/>
</dbReference>
<evidence type="ECO:0000256" key="4">
    <source>
        <dbReference type="ARBA" id="ARBA00022679"/>
    </source>
</evidence>
<feature type="region of interest" description="Disordered" evidence="16">
    <location>
        <begin position="352"/>
        <end position="404"/>
    </location>
</feature>
<dbReference type="GO" id="GO:0010468">
    <property type="term" value="P:regulation of gene expression"/>
    <property type="evidence" value="ECO:0007669"/>
    <property type="project" value="UniProtKB-ARBA"/>
</dbReference>
<dbReference type="OrthoDB" id="2919105at2759"/>
<dbReference type="GO" id="GO:0035861">
    <property type="term" value="C:site of double-strand break"/>
    <property type="evidence" value="ECO:0007669"/>
    <property type="project" value="UniProtKB-ARBA"/>
</dbReference>
<dbReference type="EMBL" id="MTYJ01000366">
    <property type="protein sequence ID" value="OWA54039.1"/>
    <property type="molecule type" value="Genomic_DNA"/>
</dbReference>
<dbReference type="InterPro" id="IPR050134">
    <property type="entry name" value="NAD-dep_sirtuin_deacylases"/>
</dbReference>
<feature type="compositionally biased region" description="Polar residues" evidence="16">
    <location>
        <begin position="353"/>
        <end position="362"/>
    </location>
</feature>